<organism evidence="1 2">
    <name type="scientific">Corynebacterium guangdongense</name>
    <dbReference type="NCBI Taxonomy" id="1783348"/>
    <lineage>
        <taxon>Bacteria</taxon>
        <taxon>Bacillati</taxon>
        <taxon>Actinomycetota</taxon>
        <taxon>Actinomycetes</taxon>
        <taxon>Mycobacteriales</taxon>
        <taxon>Corynebacteriaceae</taxon>
        <taxon>Corynebacterium</taxon>
    </lineage>
</organism>
<sequence>MDHSRHVSRVIRRSPQAVYGYAADLSHLQEWAAGVVAGSVTVLDDTRVRASSPMGEVLITFVARNSLGVLDHTVVLPDGSKTENPMRVVKHPDGAEVIFTLRHAGRPEADVAADAAAVAADLARLAELLDG</sequence>
<dbReference type="SUPFAM" id="SSF55961">
    <property type="entry name" value="Bet v1-like"/>
    <property type="match status" value="1"/>
</dbReference>
<evidence type="ECO:0008006" key="3">
    <source>
        <dbReference type="Google" id="ProtNLM"/>
    </source>
</evidence>
<dbReference type="RefSeq" id="WP_290198131.1">
    <property type="nucleotide sequence ID" value="NZ_CP047654.1"/>
</dbReference>
<evidence type="ECO:0000313" key="2">
    <source>
        <dbReference type="Proteomes" id="UP001180840"/>
    </source>
</evidence>
<gene>
    <name evidence="1" type="ORF">J2S39_000840</name>
</gene>
<name>A0ABU1ZW54_9CORY</name>
<reference evidence="1" key="1">
    <citation type="submission" date="2023-07" db="EMBL/GenBank/DDBJ databases">
        <title>Sequencing the genomes of 1000 actinobacteria strains.</title>
        <authorList>
            <person name="Klenk H.-P."/>
        </authorList>
    </citation>
    <scope>NUCLEOTIDE SEQUENCE</scope>
    <source>
        <strain evidence="1">DSM 107476</strain>
    </source>
</reference>
<accession>A0ABU1ZW54</accession>
<keyword evidence="2" id="KW-1185">Reference proteome</keyword>
<dbReference type="Proteomes" id="UP001180840">
    <property type="component" value="Unassembled WGS sequence"/>
</dbReference>
<protein>
    <recommendedName>
        <fullName evidence="3">Polyketide cyclase / dehydrase and lipid transport</fullName>
    </recommendedName>
</protein>
<proteinExistence type="predicted"/>
<evidence type="ECO:0000313" key="1">
    <source>
        <dbReference type="EMBL" id="MDR7329164.1"/>
    </source>
</evidence>
<comment type="caution">
    <text evidence="1">The sequence shown here is derived from an EMBL/GenBank/DDBJ whole genome shotgun (WGS) entry which is preliminary data.</text>
</comment>
<dbReference type="InterPro" id="IPR023393">
    <property type="entry name" value="START-like_dom_sf"/>
</dbReference>
<dbReference type="EMBL" id="JAVDXZ010000001">
    <property type="protein sequence ID" value="MDR7329164.1"/>
    <property type="molecule type" value="Genomic_DNA"/>
</dbReference>
<dbReference type="Gene3D" id="3.30.530.20">
    <property type="match status" value="1"/>
</dbReference>